<organism evidence="7 8">
    <name type="scientific">Pseudomonas duriflava</name>
    <dbReference type="NCBI Taxonomy" id="459528"/>
    <lineage>
        <taxon>Bacteria</taxon>
        <taxon>Pseudomonadati</taxon>
        <taxon>Pseudomonadota</taxon>
        <taxon>Gammaproteobacteria</taxon>
        <taxon>Pseudomonadales</taxon>
        <taxon>Pseudomonadaceae</taxon>
        <taxon>Pseudomonas</taxon>
    </lineage>
</organism>
<dbReference type="GO" id="GO:1902201">
    <property type="term" value="P:negative regulation of bacterial-type flagellum-dependent cell motility"/>
    <property type="evidence" value="ECO:0007669"/>
    <property type="project" value="TreeGrafter"/>
</dbReference>
<dbReference type="GO" id="GO:0005886">
    <property type="term" value="C:plasma membrane"/>
    <property type="evidence" value="ECO:0007669"/>
    <property type="project" value="UniProtKB-SubCell"/>
</dbReference>
<evidence type="ECO:0000256" key="2">
    <source>
        <dbReference type="ARBA" id="ARBA00004533"/>
    </source>
</evidence>
<comment type="catalytic activity">
    <reaction evidence="4">
        <text>2 GTP = 3',3'-c-di-GMP + 2 diphosphate</text>
        <dbReference type="Rhea" id="RHEA:24898"/>
        <dbReference type="ChEBI" id="CHEBI:33019"/>
        <dbReference type="ChEBI" id="CHEBI:37565"/>
        <dbReference type="ChEBI" id="CHEBI:58805"/>
        <dbReference type="EC" id="2.7.7.65"/>
    </reaction>
</comment>
<dbReference type="InterPro" id="IPR050469">
    <property type="entry name" value="Diguanylate_Cyclase"/>
</dbReference>
<dbReference type="GO" id="GO:0052621">
    <property type="term" value="F:diguanylate cyclase activity"/>
    <property type="evidence" value="ECO:0007669"/>
    <property type="project" value="UniProtKB-EC"/>
</dbReference>
<proteinExistence type="predicted"/>
<evidence type="ECO:0000256" key="1">
    <source>
        <dbReference type="ARBA" id="ARBA00001946"/>
    </source>
</evidence>
<dbReference type="Gene3D" id="3.30.70.270">
    <property type="match status" value="1"/>
</dbReference>
<feature type="transmembrane region" description="Helical" evidence="5">
    <location>
        <begin position="297"/>
        <end position="317"/>
    </location>
</feature>
<dbReference type="InterPro" id="IPR043128">
    <property type="entry name" value="Rev_trsase/Diguanyl_cyclase"/>
</dbReference>
<dbReference type="SMART" id="SM00267">
    <property type="entry name" value="GGDEF"/>
    <property type="match status" value="1"/>
</dbReference>
<dbReference type="InterPro" id="IPR054327">
    <property type="entry name" value="His-kinase-like_sensor"/>
</dbReference>
<dbReference type="CDD" id="cd12915">
    <property type="entry name" value="PDC2_DGC_like"/>
    <property type="match status" value="1"/>
</dbReference>
<dbReference type="PROSITE" id="PS50887">
    <property type="entry name" value="GGDEF"/>
    <property type="match status" value="1"/>
</dbReference>
<dbReference type="RefSeq" id="WP_145137937.1">
    <property type="nucleotide sequence ID" value="NZ_VLKY01000002.1"/>
</dbReference>
<dbReference type="Proteomes" id="UP000316905">
    <property type="component" value="Unassembled WGS sequence"/>
</dbReference>
<dbReference type="InterPro" id="IPR029787">
    <property type="entry name" value="Nucleotide_cyclase"/>
</dbReference>
<evidence type="ECO:0000256" key="4">
    <source>
        <dbReference type="ARBA" id="ARBA00034247"/>
    </source>
</evidence>
<comment type="caution">
    <text evidence="7">The sequence shown here is derived from an EMBL/GenBank/DDBJ whole genome shotgun (WGS) entry which is preliminary data.</text>
</comment>
<dbReference type="Pfam" id="PF00990">
    <property type="entry name" value="GGDEF"/>
    <property type="match status" value="1"/>
</dbReference>
<reference evidence="7 8" key="1">
    <citation type="journal article" date="2015" name="Stand. Genomic Sci.">
        <title>Genomic Encyclopedia of Bacterial and Archaeal Type Strains, Phase III: the genomes of soil and plant-associated and newly described type strains.</title>
        <authorList>
            <person name="Whitman W.B."/>
            <person name="Woyke T."/>
            <person name="Klenk H.P."/>
            <person name="Zhou Y."/>
            <person name="Lilburn T.G."/>
            <person name="Beck B.J."/>
            <person name="De Vos P."/>
            <person name="Vandamme P."/>
            <person name="Eisen J.A."/>
            <person name="Garrity G."/>
            <person name="Hugenholtz P."/>
            <person name="Kyrpides N.C."/>
        </authorList>
    </citation>
    <scope>NUCLEOTIDE SEQUENCE [LARGE SCALE GENOMIC DNA]</scope>
    <source>
        <strain evidence="7 8">CGMCC 1.6858</strain>
    </source>
</reference>
<keyword evidence="5" id="KW-1133">Transmembrane helix</keyword>
<dbReference type="AlphaFoldDB" id="A0A562QKZ5"/>
<evidence type="ECO:0000256" key="5">
    <source>
        <dbReference type="SAM" id="Phobius"/>
    </source>
</evidence>
<dbReference type="PANTHER" id="PTHR45138">
    <property type="entry name" value="REGULATORY COMPONENTS OF SENSORY TRANSDUCTION SYSTEM"/>
    <property type="match status" value="1"/>
</dbReference>
<protein>
    <recommendedName>
        <fullName evidence="3">diguanylate cyclase</fullName>
        <ecNumber evidence="3">2.7.7.65</ecNumber>
    </recommendedName>
</protein>
<dbReference type="InterPro" id="IPR000160">
    <property type="entry name" value="GGDEF_dom"/>
</dbReference>
<dbReference type="FunFam" id="3.30.70.270:FF:000001">
    <property type="entry name" value="Diguanylate cyclase domain protein"/>
    <property type="match status" value="1"/>
</dbReference>
<evidence type="ECO:0000259" key="6">
    <source>
        <dbReference type="PROSITE" id="PS50887"/>
    </source>
</evidence>
<gene>
    <name evidence="7" type="ORF">IQ22_00648</name>
</gene>
<comment type="cofactor">
    <cofactor evidence="1">
        <name>Mg(2+)</name>
        <dbReference type="ChEBI" id="CHEBI:18420"/>
    </cofactor>
</comment>
<dbReference type="CDD" id="cd01949">
    <property type="entry name" value="GGDEF"/>
    <property type="match status" value="1"/>
</dbReference>
<evidence type="ECO:0000256" key="3">
    <source>
        <dbReference type="ARBA" id="ARBA00012528"/>
    </source>
</evidence>
<dbReference type="NCBIfam" id="TIGR00254">
    <property type="entry name" value="GGDEF"/>
    <property type="match status" value="1"/>
</dbReference>
<dbReference type="EMBL" id="VLKY01000002">
    <property type="protein sequence ID" value="TWI57432.1"/>
    <property type="molecule type" value="Genomic_DNA"/>
</dbReference>
<evidence type="ECO:0000313" key="8">
    <source>
        <dbReference type="Proteomes" id="UP000316905"/>
    </source>
</evidence>
<keyword evidence="8" id="KW-1185">Reference proteome</keyword>
<dbReference type="SUPFAM" id="SSF55073">
    <property type="entry name" value="Nucleotide cyclase"/>
    <property type="match status" value="1"/>
</dbReference>
<name>A0A562QKZ5_9PSED</name>
<accession>A0A562QKZ5</accession>
<dbReference type="Gene3D" id="3.30.450.20">
    <property type="entry name" value="PAS domain"/>
    <property type="match status" value="2"/>
</dbReference>
<sequence length="511" mass="57029">MGHPSSTRTSFRRLPLEALTLSFLGLVFLSLAGLELWQGWTAHGVAVQRSEEATANLTKSLAQHAEDALSEVDIALIGLQHQLELQDERAFQRESIRALLKKYKAALEQVEGLFVFDQEGRWLATSMEYSPWKGSNADRDYFDFHRRNTNPDLHIGSALHSRTTGNWVIPVSRRLYRDDGRFAGVILATLKMDYFLDFYKDFEIDESGVIVLAIPDGTILARRPFKDEYLVGRNLEKSYVFTTSLQQSSSGIVSIKAVIDGVERLYGYQRLEKYPLVVMAALSRKALLAGWENHMWRSAYIVLALSLIMGAFGIVLLRQIRYRKRIEVDLIEARNTLERQAMSDGLTGLANRRYFDMALPQEMKRAARTGQPLGLIMIDIDYFKGYNDLYGHPAGDQCLKAVAEVIQSALPRTGDVAARYGGEEMAVLLPGCEVEGALVVAERIKKALDELNIPHGNSPYGRVTFSGGVHACRLSDSGMLGSLELVELADQALYQAKHAGRNQIATLPVTA</sequence>
<dbReference type="OrthoDB" id="9812260at2"/>
<feature type="domain" description="GGDEF" evidence="6">
    <location>
        <begin position="371"/>
        <end position="509"/>
    </location>
</feature>
<keyword evidence="5" id="KW-0472">Membrane</keyword>
<dbReference type="GO" id="GO:0043709">
    <property type="term" value="P:cell adhesion involved in single-species biofilm formation"/>
    <property type="evidence" value="ECO:0007669"/>
    <property type="project" value="TreeGrafter"/>
</dbReference>
<evidence type="ECO:0000313" key="7">
    <source>
        <dbReference type="EMBL" id="TWI57432.1"/>
    </source>
</evidence>
<comment type="subcellular location">
    <subcellularLocation>
        <location evidence="2">Cell inner membrane</location>
    </subcellularLocation>
</comment>
<dbReference type="Pfam" id="PF22588">
    <property type="entry name" value="dCache_1_like"/>
    <property type="match status" value="1"/>
</dbReference>
<dbReference type="EC" id="2.7.7.65" evidence="3"/>
<dbReference type="CDD" id="cd12914">
    <property type="entry name" value="PDC1_DGC_like"/>
    <property type="match status" value="1"/>
</dbReference>
<dbReference type="PANTHER" id="PTHR45138:SF9">
    <property type="entry name" value="DIGUANYLATE CYCLASE DGCM-RELATED"/>
    <property type="match status" value="1"/>
</dbReference>
<keyword evidence="5" id="KW-0812">Transmembrane</keyword>